<evidence type="ECO:0000313" key="10">
    <source>
        <dbReference type="EMBL" id="KAG7301089.1"/>
    </source>
</evidence>
<comment type="caution">
    <text evidence="10">The sequence shown here is derived from an EMBL/GenBank/DDBJ whole genome shotgun (WGS) entry which is preliminary data.</text>
</comment>
<dbReference type="Pfam" id="PF00096">
    <property type="entry name" value="zf-C2H2"/>
    <property type="match status" value="2"/>
</dbReference>
<evidence type="ECO:0000256" key="8">
    <source>
        <dbReference type="SAM" id="MobiDB-lite"/>
    </source>
</evidence>
<feature type="domain" description="C2H2-type" evidence="9">
    <location>
        <begin position="592"/>
        <end position="615"/>
    </location>
</feature>
<evidence type="ECO:0000259" key="9">
    <source>
        <dbReference type="PROSITE" id="PS50157"/>
    </source>
</evidence>
<organism evidence="10 11">
    <name type="scientific">Plutella xylostella</name>
    <name type="common">Diamondback moth</name>
    <name type="synonym">Plutella maculipennis</name>
    <dbReference type="NCBI Taxonomy" id="51655"/>
    <lineage>
        <taxon>Eukaryota</taxon>
        <taxon>Metazoa</taxon>
        <taxon>Ecdysozoa</taxon>
        <taxon>Arthropoda</taxon>
        <taxon>Hexapoda</taxon>
        <taxon>Insecta</taxon>
        <taxon>Pterygota</taxon>
        <taxon>Neoptera</taxon>
        <taxon>Endopterygota</taxon>
        <taxon>Lepidoptera</taxon>
        <taxon>Glossata</taxon>
        <taxon>Ditrysia</taxon>
        <taxon>Yponomeutoidea</taxon>
        <taxon>Plutellidae</taxon>
        <taxon>Plutella</taxon>
    </lineage>
</organism>
<feature type="compositionally biased region" description="Basic and acidic residues" evidence="8">
    <location>
        <begin position="421"/>
        <end position="446"/>
    </location>
</feature>
<feature type="domain" description="C2H2-type" evidence="9">
    <location>
        <begin position="398"/>
        <end position="426"/>
    </location>
</feature>
<dbReference type="Gene3D" id="3.30.160.60">
    <property type="entry name" value="Classic Zinc Finger"/>
    <property type="match status" value="5"/>
</dbReference>
<feature type="domain" description="C2H2-type" evidence="9">
    <location>
        <begin position="496"/>
        <end position="519"/>
    </location>
</feature>
<dbReference type="SMART" id="SM00868">
    <property type="entry name" value="zf-AD"/>
    <property type="match status" value="1"/>
</dbReference>
<evidence type="ECO:0000256" key="6">
    <source>
        <dbReference type="ARBA" id="ARBA00023242"/>
    </source>
</evidence>
<dbReference type="EMBL" id="JAHIBW010000020">
    <property type="protein sequence ID" value="KAG7301089.1"/>
    <property type="molecule type" value="Genomic_DNA"/>
</dbReference>
<evidence type="ECO:0000256" key="1">
    <source>
        <dbReference type="ARBA" id="ARBA00004123"/>
    </source>
</evidence>
<feature type="region of interest" description="Disordered" evidence="8">
    <location>
        <begin position="420"/>
        <end position="446"/>
    </location>
</feature>
<feature type="domain" description="C2H2-type" evidence="9">
    <location>
        <begin position="289"/>
        <end position="316"/>
    </location>
</feature>
<keyword evidence="6" id="KW-0539">Nucleus</keyword>
<proteinExistence type="predicted"/>
<dbReference type="InterPro" id="IPR012934">
    <property type="entry name" value="Znf_AD"/>
</dbReference>
<evidence type="ECO:0000256" key="4">
    <source>
        <dbReference type="ARBA" id="ARBA00022771"/>
    </source>
</evidence>
<accession>A0ABQ7Q7J1</accession>
<dbReference type="PROSITE" id="PS00028">
    <property type="entry name" value="ZINC_FINGER_C2H2_1"/>
    <property type="match status" value="7"/>
</dbReference>
<feature type="domain" description="C2H2-type" evidence="9">
    <location>
        <begin position="344"/>
        <end position="371"/>
    </location>
</feature>
<dbReference type="PANTHER" id="PTHR24394">
    <property type="entry name" value="ZINC FINGER PROTEIN"/>
    <property type="match status" value="1"/>
</dbReference>
<dbReference type="PANTHER" id="PTHR24394:SF29">
    <property type="entry name" value="MYONEURIN"/>
    <property type="match status" value="1"/>
</dbReference>
<dbReference type="PROSITE" id="PS50157">
    <property type="entry name" value="ZINC_FINGER_C2H2_2"/>
    <property type="match status" value="8"/>
</dbReference>
<comment type="subcellular location">
    <subcellularLocation>
        <location evidence="1">Nucleus</location>
    </subcellularLocation>
</comment>
<evidence type="ECO:0000256" key="2">
    <source>
        <dbReference type="ARBA" id="ARBA00022723"/>
    </source>
</evidence>
<name>A0ABQ7Q7J1_PLUXY</name>
<protein>
    <recommendedName>
        <fullName evidence="9">C2H2-type domain-containing protein</fullName>
    </recommendedName>
</protein>
<evidence type="ECO:0000256" key="7">
    <source>
        <dbReference type="PROSITE-ProRule" id="PRU00042"/>
    </source>
</evidence>
<keyword evidence="5" id="KW-0862">Zinc</keyword>
<feature type="compositionally biased region" description="Basic residues" evidence="8">
    <location>
        <begin position="216"/>
        <end position="232"/>
    </location>
</feature>
<feature type="compositionally biased region" description="Basic and acidic residues" evidence="8">
    <location>
        <begin position="233"/>
        <end position="249"/>
    </location>
</feature>
<sequence>MDELKFCRICLNTGVKLYHEDKYHLQTFYKQLYQEAKSLAGVNSNFCYECTVYLCKFSVFRRKCATGQKTLESLLKDGPITLSTLSMIDRAKLELASSIGHAPALSISLDEPNNTEGSNVEHFGDYWSIPPNPQFKLNNEIDSNDEWTVEDNNFIIPKVEIKTENNRLQEFCLTPDKHNFIDESSDHDNEDVTDETWTKPKEKKVKKEVSKTKKENVKKRKTIQPRKTQKKKQQIEKPKKNPEEKFAKQKEKAYKFDTTKWKTTYLSEEEMIREHNKLAENPKYQHSEYKCESCLKHYLCEDTLKRHMAIHSEARGKVECFLCKKRYRTEGRLKDHLKIHKTIYHCLRCPETFKTSGAAIEHDRVHDGLSYQCKHCKADFTKQQSYYTHVRLQHRSAHLCPVCGSSFISQAGVNRHLRYKHPGDVRANGDEQPEESKSDDPSQNKETYCEKCDIGFKTIEAFEEHKNNSAMHMEDNEYFGIDKNLKPGKSGVRQQFECKHCSETFVTKKDRRLHLMRAHRHLTLASVNKSERCICDICGANLAYGSMFVHQRMHKNLRYTRKPYPCAQCGKVFQSAWNRMQHMTTHTGEKPFSCKLCYKRFTQPQSLRKHLRICH</sequence>
<dbReference type="Proteomes" id="UP000823941">
    <property type="component" value="Chromosome 20"/>
</dbReference>
<reference evidence="10 11" key="1">
    <citation type="submission" date="2021-06" db="EMBL/GenBank/DDBJ databases">
        <title>A haploid diamondback moth (Plutella xylostella L.) genome assembly resolves 31 chromosomes and identifies a diamide resistance mutation.</title>
        <authorList>
            <person name="Ward C.M."/>
            <person name="Perry K.D."/>
            <person name="Baker G."/>
            <person name="Powis K."/>
            <person name="Heckel D.G."/>
            <person name="Baxter S.W."/>
        </authorList>
    </citation>
    <scope>NUCLEOTIDE SEQUENCE [LARGE SCALE GENOMIC DNA]</scope>
    <source>
        <strain evidence="10 11">LV</strain>
        <tissue evidence="10">Single pupa</tissue>
    </source>
</reference>
<keyword evidence="3" id="KW-0677">Repeat</keyword>
<dbReference type="InterPro" id="IPR036236">
    <property type="entry name" value="Znf_C2H2_sf"/>
</dbReference>
<feature type="region of interest" description="Disordered" evidence="8">
    <location>
        <begin position="180"/>
        <end position="249"/>
    </location>
</feature>
<feature type="domain" description="C2H2-type" evidence="9">
    <location>
        <begin position="371"/>
        <end position="399"/>
    </location>
</feature>
<feature type="compositionally biased region" description="Basic and acidic residues" evidence="8">
    <location>
        <begin position="196"/>
        <end position="215"/>
    </location>
</feature>
<evidence type="ECO:0000313" key="11">
    <source>
        <dbReference type="Proteomes" id="UP000823941"/>
    </source>
</evidence>
<gene>
    <name evidence="10" type="ORF">JYU34_015488</name>
</gene>
<keyword evidence="11" id="KW-1185">Reference proteome</keyword>
<evidence type="ECO:0000256" key="5">
    <source>
        <dbReference type="ARBA" id="ARBA00022833"/>
    </source>
</evidence>
<keyword evidence="2" id="KW-0479">Metal-binding</keyword>
<feature type="domain" description="C2H2-type" evidence="9">
    <location>
        <begin position="318"/>
        <end position="340"/>
    </location>
</feature>
<evidence type="ECO:0000256" key="3">
    <source>
        <dbReference type="ARBA" id="ARBA00022737"/>
    </source>
</evidence>
<keyword evidence="4 7" id="KW-0863">Zinc-finger</keyword>
<feature type="domain" description="C2H2-type" evidence="9">
    <location>
        <begin position="564"/>
        <end position="591"/>
    </location>
</feature>
<dbReference type="SUPFAM" id="SSF57667">
    <property type="entry name" value="beta-beta-alpha zinc fingers"/>
    <property type="match status" value="3"/>
</dbReference>
<dbReference type="SMART" id="SM00355">
    <property type="entry name" value="ZnF_C2H2"/>
    <property type="match status" value="10"/>
</dbReference>
<dbReference type="InterPro" id="IPR013087">
    <property type="entry name" value="Znf_C2H2_type"/>
</dbReference>